<keyword evidence="2" id="KW-1185">Reference proteome</keyword>
<feature type="non-terminal residue" evidence="1">
    <location>
        <position position="67"/>
    </location>
</feature>
<proteinExistence type="predicted"/>
<dbReference type="OrthoDB" id="2157530at2759"/>
<evidence type="ECO:0000313" key="1">
    <source>
        <dbReference type="EMBL" id="KAF2228724.1"/>
    </source>
</evidence>
<dbReference type="EMBL" id="ML991896">
    <property type="protein sequence ID" value="KAF2228724.1"/>
    <property type="molecule type" value="Genomic_DNA"/>
</dbReference>
<dbReference type="AlphaFoldDB" id="A0A6A6GSH3"/>
<dbReference type="PANTHER" id="PTHR24148">
    <property type="entry name" value="ANKYRIN REPEAT DOMAIN-CONTAINING PROTEIN 39 HOMOLOG-RELATED"/>
    <property type="match status" value="1"/>
</dbReference>
<sequence>GRRVFTSEKGYLGTGVEDVRAGDLVVLVEGACVPYILRPVAGREGTFSLVGEAYVHGMMDGESLAAG</sequence>
<organism evidence="1 2">
    <name type="scientific">Viridothelium virens</name>
    <name type="common">Speckled blister lichen</name>
    <name type="synonym">Trypethelium virens</name>
    <dbReference type="NCBI Taxonomy" id="1048519"/>
    <lineage>
        <taxon>Eukaryota</taxon>
        <taxon>Fungi</taxon>
        <taxon>Dikarya</taxon>
        <taxon>Ascomycota</taxon>
        <taxon>Pezizomycotina</taxon>
        <taxon>Dothideomycetes</taxon>
        <taxon>Dothideomycetes incertae sedis</taxon>
        <taxon>Trypetheliales</taxon>
        <taxon>Trypetheliaceae</taxon>
        <taxon>Viridothelium</taxon>
    </lineage>
</organism>
<feature type="non-terminal residue" evidence="1">
    <location>
        <position position="1"/>
    </location>
</feature>
<dbReference type="Pfam" id="PF26639">
    <property type="entry name" value="Het-6_barrel"/>
    <property type="match status" value="1"/>
</dbReference>
<dbReference type="Proteomes" id="UP000800092">
    <property type="component" value="Unassembled WGS sequence"/>
</dbReference>
<gene>
    <name evidence="1" type="ORF">EV356DRAFT_435862</name>
</gene>
<accession>A0A6A6GSH3</accession>
<dbReference type="InterPro" id="IPR052895">
    <property type="entry name" value="HetReg/Transcr_Mod"/>
</dbReference>
<name>A0A6A6GSH3_VIRVR</name>
<protein>
    <submittedName>
        <fullName evidence="1">Uncharacterized protein</fullName>
    </submittedName>
</protein>
<evidence type="ECO:0000313" key="2">
    <source>
        <dbReference type="Proteomes" id="UP000800092"/>
    </source>
</evidence>
<reference evidence="1" key="1">
    <citation type="journal article" date="2020" name="Stud. Mycol.">
        <title>101 Dothideomycetes genomes: a test case for predicting lifestyles and emergence of pathogens.</title>
        <authorList>
            <person name="Haridas S."/>
            <person name="Albert R."/>
            <person name="Binder M."/>
            <person name="Bloem J."/>
            <person name="Labutti K."/>
            <person name="Salamov A."/>
            <person name="Andreopoulos B."/>
            <person name="Baker S."/>
            <person name="Barry K."/>
            <person name="Bills G."/>
            <person name="Bluhm B."/>
            <person name="Cannon C."/>
            <person name="Castanera R."/>
            <person name="Culley D."/>
            <person name="Daum C."/>
            <person name="Ezra D."/>
            <person name="Gonzalez J."/>
            <person name="Henrissat B."/>
            <person name="Kuo A."/>
            <person name="Liang C."/>
            <person name="Lipzen A."/>
            <person name="Lutzoni F."/>
            <person name="Magnuson J."/>
            <person name="Mondo S."/>
            <person name="Nolan M."/>
            <person name="Ohm R."/>
            <person name="Pangilinan J."/>
            <person name="Park H.-J."/>
            <person name="Ramirez L."/>
            <person name="Alfaro M."/>
            <person name="Sun H."/>
            <person name="Tritt A."/>
            <person name="Yoshinaga Y."/>
            <person name="Zwiers L.-H."/>
            <person name="Turgeon B."/>
            <person name="Goodwin S."/>
            <person name="Spatafora J."/>
            <person name="Crous P."/>
            <person name="Grigoriev I."/>
        </authorList>
    </citation>
    <scope>NUCLEOTIDE SEQUENCE</scope>
    <source>
        <strain evidence="1">Tuck. ex Michener</strain>
    </source>
</reference>
<dbReference type="PANTHER" id="PTHR24148:SF64">
    <property type="entry name" value="HETEROKARYON INCOMPATIBILITY DOMAIN-CONTAINING PROTEIN"/>
    <property type="match status" value="1"/>
</dbReference>